<accession>A0A8A4TWG8</accession>
<dbReference type="RefSeq" id="WP_237383576.1">
    <property type="nucleotide sequence ID" value="NZ_CP071793.1"/>
</dbReference>
<protein>
    <submittedName>
        <fullName evidence="1">Uncharacterized protein</fullName>
    </submittedName>
</protein>
<dbReference type="Proteomes" id="UP000663929">
    <property type="component" value="Chromosome"/>
</dbReference>
<evidence type="ECO:0000313" key="2">
    <source>
        <dbReference type="Proteomes" id="UP000663929"/>
    </source>
</evidence>
<name>A0A8A4TWG8_SULCO</name>
<keyword evidence="2" id="KW-1185">Reference proteome</keyword>
<proteinExistence type="predicted"/>
<organism evidence="1 2">
    <name type="scientific">Sulfidibacter corallicola</name>
    <dbReference type="NCBI Taxonomy" id="2818388"/>
    <lineage>
        <taxon>Bacteria</taxon>
        <taxon>Pseudomonadati</taxon>
        <taxon>Acidobacteriota</taxon>
        <taxon>Holophagae</taxon>
        <taxon>Acanthopleuribacterales</taxon>
        <taxon>Acanthopleuribacteraceae</taxon>
        <taxon>Sulfidibacter</taxon>
    </lineage>
</organism>
<gene>
    <name evidence="1" type="ORF">J3U87_13550</name>
</gene>
<sequence length="586" mass="67049">MPDPALILERFKNHLNEIVAKEHLYPYMDTNAEDFDIDMLIDILVANYIDVHFFIDNVTWDGILAYLNEFPQVGRDGGRRLVVAPCSPLFEPILEKLAAHFPNVAFIDINRAGFRLGDKTIQLPDQVVPAPDDVCLIVTRNTEAAASYEKKFGKDNCVNLLHLFIQRYRQELAPKSQVLLDQINTAEKPILFASPRPLGTMASSVHQMNRDGYTTFWLGSEEIKHEKQSGFNTPKVEDIPFRDFAIGGLIDLLHIFSNMCQGKVLYHFETIYPPAWDFSRVAICYAATLAMIRTIKETRPPESTGRLVLHMYDAIKPGVKNYQAGEACGPLYKQVMTEADAVIFSSYTEDFGDFVQNALARPLKRAHCHRYQVLPSRRRPRLTDGYHVALISVLLEEYWEPSRLGLLPYLRNVIDQGIYIHYYVHEISPTKIVEFRESLPEHQRHLFQVHKPIHDLVELANELSQYHVGWSLYNMQIFSDMVSHVTDQFTRDAMDLFTPTTLPSVIWTCAAAGLPIVCNRSMRGVVDMLPQGLTIPLHLSELVSLRRILEETDWDAVDRIPLDDLDISRQIHLLYDFLDGLTEEAP</sequence>
<dbReference type="EMBL" id="CP071793">
    <property type="protein sequence ID" value="QTD53474.1"/>
    <property type="molecule type" value="Genomic_DNA"/>
</dbReference>
<reference evidence="1" key="1">
    <citation type="submission" date="2021-03" db="EMBL/GenBank/DDBJ databases">
        <title>Acanthopleuribacteraceae sp. M133.</title>
        <authorList>
            <person name="Wang G."/>
        </authorList>
    </citation>
    <scope>NUCLEOTIDE SEQUENCE</scope>
    <source>
        <strain evidence="1">M133</strain>
    </source>
</reference>
<evidence type="ECO:0000313" key="1">
    <source>
        <dbReference type="EMBL" id="QTD53474.1"/>
    </source>
</evidence>
<dbReference type="AlphaFoldDB" id="A0A8A4TWG8"/>
<dbReference type="KEGG" id="scor:J3U87_13550"/>